<evidence type="ECO:0000313" key="1">
    <source>
        <dbReference type="EMBL" id="MBB6356939.1"/>
    </source>
</evidence>
<sequence>MFVRLMPGEMANAQGVGFDPDKPETFDTFEQYLAWRDRRASNMAPTGISKMMEARLEAFGAKLQAKADFRRKRKQAD</sequence>
<evidence type="ECO:0000313" key="2">
    <source>
        <dbReference type="Proteomes" id="UP000536262"/>
    </source>
</evidence>
<dbReference type="Proteomes" id="UP000536262">
    <property type="component" value="Unassembled WGS sequence"/>
</dbReference>
<accession>A0A7X0KNC8</accession>
<dbReference type="EMBL" id="JACHOU010000018">
    <property type="protein sequence ID" value="MBB6356939.1"/>
    <property type="molecule type" value="Genomic_DNA"/>
</dbReference>
<organism evidence="1 2">
    <name type="scientific">Aminobacter aganoensis</name>
    <dbReference type="NCBI Taxonomy" id="83264"/>
    <lineage>
        <taxon>Bacteria</taxon>
        <taxon>Pseudomonadati</taxon>
        <taxon>Pseudomonadota</taxon>
        <taxon>Alphaproteobacteria</taxon>
        <taxon>Hyphomicrobiales</taxon>
        <taxon>Phyllobacteriaceae</taxon>
        <taxon>Aminobacter</taxon>
    </lineage>
</organism>
<gene>
    <name evidence="1" type="ORF">GGR00_004757</name>
</gene>
<reference evidence="1 2" key="1">
    <citation type="submission" date="2020-08" db="EMBL/GenBank/DDBJ databases">
        <title>Genomic Encyclopedia of Type Strains, Phase IV (KMG-IV): sequencing the most valuable type-strain genomes for metagenomic binning, comparative biology and taxonomic classification.</title>
        <authorList>
            <person name="Goeker M."/>
        </authorList>
    </citation>
    <scope>NUCLEOTIDE SEQUENCE [LARGE SCALE GENOMIC DNA]</scope>
    <source>
        <strain evidence="1 2">DSM 7051</strain>
    </source>
</reference>
<name>A0A7X0KNC8_9HYPH</name>
<comment type="caution">
    <text evidence="1">The sequence shown here is derived from an EMBL/GenBank/DDBJ whole genome shotgun (WGS) entry which is preliminary data.</text>
</comment>
<keyword evidence="2" id="KW-1185">Reference proteome</keyword>
<protein>
    <submittedName>
        <fullName evidence="1">Uncharacterized protein</fullName>
    </submittedName>
</protein>
<dbReference type="RefSeq" id="WP_184701474.1">
    <property type="nucleotide sequence ID" value="NZ_BAABEG010000001.1"/>
</dbReference>
<dbReference type="AlphaFoldDB" id="A0A7X0KNC8"/>
<proteinExistence type="predicted"/>